<sequence>MFKFFGTHVEKAREVIEEYKEQIGLDLFSEVGRYIKTEYKKFEKIKKSEIALCDTYKLIYDRLDDNDANLQTALWVVIAYFFDICDIGKIK</sequence>
<dbReference type="AlphaFoldDB" id="A0AAJ6NBY5"/>
<protein>
    <submittedName>
        <fullName evidence="1">Uncharacterized protein</fullName>
    </submittedName>
</protein>
<proteinExistence type="predicted"/>
<comment type="caution">
    <text evidence="1">The sequence shown here is derived from an EMBL/GenBank/DDBJ whole genome shotgun (WGS) entry which is preliminary data.</text>
</comment>
<reference evidence="1" key="1">
    <citation type="journal article" date="2023" name="Front. Microbiol.">
        <title>Phylogeography and host specificity of Pasteurellaceae pathogenic to sea-farmed fish in the north-east Atlantic.</title>
        <authorList>
            <person name="Gulla S."/>
            <person name="Colquhoun D.J."/>
            <person name="Olsen A.B."/>
            <person name="Spilsberg B."/>
            <person name="Lagesen K."/>
            <person name="Aakesson C.P."/>
            <person name="Strom S."/>
            <person name="Manji F."/>
            <person name="Birkbeck T.H."/>
            <person name="Nilsen H.K."/>
        </authorList>
    </citation>
    <scope>NUCLEOTIDE SEQUENCE</scope>
    <source>
        <strain evidence="1">98B1</strain>
    </source>
</reference>
<dbReference type="RefSeq" id="WP_306375359.1">
    <property type="nucleotide sequence ID" value="NZ_JASAYT010000001.1"/>
</dbReference>
<organism evidence="1 2">
    <name type="scientific">Phocoenobacter skyensis</name>
    <dbReference type="NCBI Taxonomy" id="97481"/>
    <lineage>
        <taxon>Bacteria</taxon>
        <taxon>Pseudomonadati</taxon>
        <taxon>Pseudomonadota</taxon>
        <taxon>Gammaproteobacteria</taxon>
        <taxon>Pasteurellales</taxon>
        <taxon>Pasteurellaceae</taxon>
        <taxon>Phocoenobacter</taxon>
    </lineage>
</organism>
<dbReference type="Proteomes" id="UP001231736">
    <property type="component" value="Unassembled WGS sequence"/>
</dbReference>
<name>A0AAJ6NBY5_9PAST</name>
<gene>
    <name evidence="1" type="ORF">QJU97_00595</name>
</gene>
<accession>A0AAJ6NBY5</accession>
<dbReference type="EMBL" id="JASAYT010000001">
    <property type="protein sequence ID" value="MDP8173963.1"/>
    <property type="molecule type" value="Genomic_DNA"/>
</dbReference>
<evidence type="ECO:0000313" key="1">
    <source>
        <dbReference type="EMBL" id="MDP8173963.1"/>
    </source>
</evidence>
<evidence type="ECO:0000313" key="2">
    <source>
        <dbReference type="Proteomes" id="UP001231736"/>
    </source>
</evidence>